<proteinExistence type="predicted"/>
<feature type="transmembrane region" description="Helical" evidence="1">
    <location>
        <begin position="32"/>
        <end position="49"/>
    </location>
</feature>
<dbReference type="AlphaFoldDB" id="A0A182QBH6"/>
<organism evidence="2 3">
    <name type="scientific">Anopheles farauti</name>
    <dbReference type="NCBI Taxonomy" id="69004"/>
    <lineage>
        <taxon>Eukaryota</taxon>
        <taxon>Metazoa</taxon>
        <taxon>Ecdysozoa</taxon>
        <taxon>Arthropoda</taxon>
        <taxon>Hexapoda</taxon>
        <taxon>Insecta</taxon>
        <taxon>Pterygota</taxon>
        <taxon>Neoptera</taxon>
        <taxon>Endopterygota</taxon>
        <taxon>Diptera</taxon>
        <taxon>Nematocera</taxon>
        <taxon>Culicoidea</taxon>
        <taxon>Culicidae</taxon>
        <taxon>Anophelinae</taxon>
        <taxon>Anopheles</taxon>
    </lineage>
</organism>
<dbReference type="EnsemblMetazoa" id="AFAF006850-RA">
    <property type="protein sequence ID" value="AFAF006850-PA"/>
    <property type="gene ID" value="AFAF006850"/>
</dbReference>
<dbReference type="EMBL" id="AXCN02000978">
    <property type="status" value="NOT_ANNOTATED_CDS"/>
    <property type="molecule type" value="Genomic_DNA"/>
</dbReference>
<evidence type="ECO:0000313" key="3">
    <source>
        <dbReference type="Proteomes" id="UP000075886"/>
    </source>
</evidence>
<reference evidence="2" key="2">
    <citation type="submission" date="2020-05" db="UniProtKB">
        <authorList>
            <consortium name="EnsemblMetazoa"/>
        </authorList>
    </citation>
    <scope>IDENTIFICATION</scope>
    <source>
        <strain evidence="2">FAR1</strain>
    </source>
</reference>
<reference evidence="3" key="1">
    <citation type="submission" date="2014-01" db="EMBL/GenBank/DDBJ databases">
        <title>The Genome Sequence of Anopheles farauti FAR1 (V2).</title>
        <authorList>
            <consortium name="The Broad Institute Genomics Platform"/>
            <person name="Neafsey D.E."/>
            <person name="Besansky N."/>
            <person name="Howell P."/>
            <person name="Walton C."/>
            <person name="Young S.K."/>
            <person name="Zeng Q."/>
            <person name="Gargeya S."/>
            <person name="Fitzgerald M."/>
            <person name="Haas B."/>
            <person name="Abouelleil A."/>
            <person name="Allen A.W."/>
            <person name="Alvarado L."/>
            <person name="Arachchi H.M."/>
            <person name="Berlin A.M."/>
            <person name="Chapman S.B."/>
            <person name="Gainer-Dewar J."/>
            <person name="Goldberg J."/>
            <person name="Griggs A."/>
            <person name="Gujja S."/>
            <person name="Hansen M."/>
            <person name="Howarth C."/>
            <person name="Imamovic A."/>
            <person name="Ireland A."/>
            <person name="Larimer J."/>
            <person name="McCowan C."/>
            <person name="Murphy C."/>
            <person name="Pearson M."/>
            <person name="Poon T.W."/>
            <person name="Priest M."/>
            <person name="Roberts A."/>
            <person name="Saif S."/>
            <person name="Shea T."/>
            <person name="Sisk P."/>
            <person name="Sykes S."/>
            <person name="Wortman J."/>
            <person name="Nusbaum C."/>
            <person name="Birren B."/>
        </authorList>
    </citation>
    <scope>NUCLEOTIDE SEQUENCE [LARGE SCALE GENOMIC DNA]</scope>
    <source>
        <strain evidence="3">FAR1</strain>
    </source>
</reference>
<accession>A0A182QBH6</accession>
<sequence length="136" mass="15286">MTEKAKNCLKTVLCERTSSAAVLRMSGGTSAVLAWFFLGLFGAVFRCSFRRQREWNATFLAGEDYDNARKRNTAKTNVQTSLPSLFVKTRCARAKTGVGLQCAKQSHQEKWVDPFATWHLGLYESLCVVVVKLLFL</sequence>
<evidence type="ECO:0000313" key="2">
    <source>
        <dbReference type="EnsemblMetazoa" id="AFAF006850-PA"/>
    </source>
</evidence>
<evidence type="ECO:0000256" key="1">
    <source>
        <dbReference type="SAM" id="Phobius"/>
    </source>
</evidence>
<keyword evidence="1" id="KW-0812">Transmembrane</keyword>
<dbReference type="VEuPathDB" id="VectorBase:AFAF006850"/>
<dbReference type="Proteomes" id="UP000075886">
    <property type="component" value="Unassembled WGS sequence"/>
</dbReference>
<keyword evidence="1" id="KW-1133">Transmembrane helix</keyword>
<keyword evidence="1" id="KW-0472">Membrane</keyword>
<name>A0A182QBH6_9DIPT</name>
<keyword evidence="3" id="KW-1185">Reference proteome</keyword>
<protein>
    <submittedName>
        <fullName evidence="2">Uncharacterized protein</fullName>
    </submittedName>
</protein>